<gene>
    <name evidence="2" type="ORF">J6595_15405</name>
</gene>
<evidence type="ECO:0000313" key="2">
    <source>
        <dbReference type="EMBL" id="MBP0616973.1"/>
    </source>
</evidence>
<dbReference type="EMBL" id="JAGJCF010000011">
    <property type="protein sequence ID" value="MBP0616973.1"/>
    <property type="molecule type" value="Genomic_DNA"/>
</dbReference>
<protein>
    <submittedName>
        <fullName evidence="2">Uncharacterized protein</fullName>
    </submittedName>
</protein>
<evidence type="ECO:0000313" key="3">
    <source>
        <dbReference type="Proteomes" id="UP000678276"/>
    </source>
</evidence>
<feature type="chain" id="PRO_5045363644" evidence="1">
    <location>
        <begin position="22"/>
        <end position="108"/>
    </location>
</feature>
<dbReference type="Proteomes" id="UP000678276">
    <property type="component" value="Unassembled WGS sequence"/>
</dbReference>
<organism evidence="2 3">
    <name type="scientific">Jiella mangrovi</name>
    <dbReference type="NCBI Taxonomy" id="2821407"/>
    <lineage>
        <taxon>Bacteria</taxon>
        <taxon>Pseudomonadati</taxon>
        <taxon>Pseudomonadota</taxon>
        <taxon>Alphaproteobacteria</taxon>
        <taxon>Hyphomicrobiales</taxon>
        <taxon>Aurantimonadaceae</taxon>
        <taxon>Jiella</taxon>
    </lineage>
</organism>
<accession>A0ABS4BJN0</accession>
<evidence type="ECO:0000256" key="1">
    <source>
        <dbReference type="SAM" id="SignalP"/>
    </source>
</evidence>
<sequence length="108" mass="11594">MALVKVSIMRKFIISAAVALAATLSAGAAAQAANTKVIIVDKDAARTHASEKHHGQVIVEKHNGSVVVKKSATKHVGKTQSHKKDCRTKKVVKIQHGKKVVEKTRVCH</sequence>
<feature type="signal peptide" evidence="1">
    <location>
        <begin position="1"/>
        <end position="21"/>
    </location>
</feature>
<keyword evidence="3" id="KW-1185">Reference proteome</keyword>
<reference evidence="2 3" key="1">
    <citation type="submission" date="2021-04" db="EMBL/GenBank/DDBJ databases">
        <title>Whole genome sequence of Jiella sp. KSK16Y-1.</title>
        <authorList>
            <person name="Tuo L."/>
        </authorList>
    </citation>
    <scope>NUCLEOTIDE SEQUENCE [LARGE SCALE GENOMIC DNA]</scope>
    <source>
        <strain evidence="2 3">KSK16Y-1</strain>
    </source>
</reference>
<name>A0ABS4BJN0_9HYPH</name>
<keyword evidence="1" id="KW-0732">Signal</keyword>
<proteinExistence type="predicted"/>
<comment type="caution">
    <text evidence="2">The sequence shown here is derived from an EMBL/GenBank/DDBJ whole genome shotgun (WGS) entry which is preliminary data.</text>
</comment>